<dbReference type="AlphaFoldDB" id="A0A183AJU9"/>
<gene>
    <name evidence="2" type="ORF">ECPE_LOCUS7234</name>
</gene>
<evidence type="ECO:0000313" key="3">
    <source>
        <dbReference type="Proteomes" id="UP000272942"/>
    </source>
</evidence>
<dbReference type="OrthoDB" id="10398704at2759"/>
<evidence type="ECO:0000313" key="4">
    <source>
        <dbReference type="WBParaSite" id="ECPE_0000725001-mRNA-1"/>
    </source>
</evidence>
<evidence type="ECO:0000259" key="1">
    <source>
        <dbReference type="Pfam" id="PF26215"/>
    </source>
</evidence>
<dbReference type="EMBL" id="UZAN01044322">
    <property type="protein sequence ID" value="VDP80525.1"/>
    <property type="molecule type" value="Genomic_DNA"/>
</dbReference>
<dbReference type="InterPro" id="IPR058912">
    <property type="entry name" value="HTH_animal"/>
</dbReference>
<name>A0A183AJU9_9TREM</name>
<sequence>MPTFQFDIQRFSLKAVCNQLEAGAQALISLATCSESEAIAYVAQDRAVPHVAIVREACRNGERFPSYQYTSWIAPDAELYSQALQNIFNMERVYRANLATDGPSVTASKFLEKITRKSYEETGVLKISTHKYSLSNETVGLHTPFSDLLDFWNDLLDKNDDTAAKYHVLFTEDRRPMKEIEMAAKKHLITEQRLWFLGNLIDFSPGELRELLSKNYDDPEMINTDRPNLGWFRQFPVMEYQDCFLNIEDDLMRLFVARVFSCHLYNYTEPEVLVTYVLYLMARDFTKMVYSGNSDWANHPALQQIARDGEQYQVHFGMWDEWTITNPTPITDKIDLRLTSIHHKCIWTVYYLHFRSFCLLRYKIGLVRALFHRVRRQCSPELLEKET</sequence>
<dbReference type="WBParaSite" id="ECPE_0000725001-mRNA-1">
    <property type="protein sequence ID" value="ECPE_0000725001-mRNA-1"/>
    <property type="gene ID" value="ECPE_0000725001"/>
</dbReference>
<protein>
    <submittedName>
        <fullName evidence="4">ANF_receptor domain-containing protein</fullName>
    </submittedName>
</protein>
<keyword evidence="3" id="KW-1185">Reference proteome</keyword>
<organism evidence="4">
    <name type="scientific">Echinostoma caproni</name>
    <dbReference type="NCBI Taxonomy" id="27848"/>
    <lineage>
        <taxon>Eukaryota</taxon>
        <taxon>Metazoa</taxon>
        <taxon>Spiralia</taxon>
        <taxon>Lophotrochozoa</taxon>
        <taxon>Platyhelminthes</taxon>
        <taxon>Trematoda</taxon>
        <taxon>Digenea</taxon>
        <taxon>Plagiorchiida</taxon>
        <taxon>Echinostomata</taxon>
        <taxon>Echinostomatoidea</taxon>
        <taxon>Echinostomatidae</taxon>
        <taxon>Echinostoma</taxon>
    </lineage>
</organism>
<feature type="domain" description="Helix-turn-helix" evidence="1">
    <location>
        <begin position="350"/>
        <end position="386"/>
    </location>
</feature>
<dbReference type="Gene3D" id="3.40.50.2300">
    <property type="match status" value="1"/>
</dbReference>
<accession>A0A183AJU9</accession>
<reference evidence="2 3" key="2">
    <citation type="submission" date="2018-11" db="EMBL/GenBank/DDBJ databases">
        <authorList>
            <consortium name="Pathogen Informatics"/>
        </authorList>
    </citation>
    <scope>NUCLEOTIDE SEQUENCE [LARGE SCALE GENOMIC DNA]</scope>
    <source>
        <strain evidence="2 3">Egypt</strain>
    </source>
</reference>
<reference evidence="4" key="1">
    <citation type="submission" date="2016-06" db="UniProtKB">
        <authorList>
            <consortium name="WormBaseParasite"/>
        </authorList>
    </citation>
    <scope>IDENTIFICATION</scope>
</reference>
<proteinExistence type="predicted"/>
<dbReference type="Pfam" id="PF26215">
    <property type="entry name" value="HTH_animal"/>
    <property type="match status" value="1"/>
</dbReference>
<dbReference type="Proteomes" id="UP000272942">
    <property type="component" value="Unassembled WGS sequence"/>
</dbReference>
<evidence type="ECO:0000313" key="2">
    <source>
        <dbReference type="EMBL" id="VDP80525.1"/>
    </source>
</evidence>